<dbReference type="InterPro" id="IPR014720">
    <property type="entry name" value="dsRBD_dom"/>
</dbReference>
<dbReference type="FunFam" id="3.30.160.380:FF:000001">
    <property type="entry name" value="Endoribonuclease dicer-like 1"/>
    <property type="match status" value="1"/>
</dbReference>
<keyword evidence="12 15" id="KW-0694">RNA-binding</keyword>
<keyword evidence="4" id="KW-0479">Metal-binding</keyword>
<feature type="compositionally biased region" description="Polar residues" evidence="16">
    <location>
        <begin position="1489"/>
        <end position="1498"/>
    </location>
</feature>
<evidence type="ECO:0000256" key="9">
    <source>
        <dbReference type="ARBA" id="ARBA00022806"/>
    </source>
</evidence>
<dbReference type="PROSITE" id="PS51194">
    <property type="entry name" value="HELICASE_CTER"/>
    <property type="match status" value="1"/>
</dbReference>
<comment type="caution">
    <text evidence="22">The sequence shown here is derived from an EMBL/GenBank/DDBJ whole genome shotgun (WGS) entry which is preliminary data.</text>
</comment>
<dbReference type="Gene3D" id="3.30.160.380">
    <property type="entry name" value="Dicer dimerisation domain"/>
    <property type="match status" value="1"/>
</dbReference>
<evidence type="ECO:0008006" key="24">
    <source>
        <dbReference type="Google" id="ProtNLM"/>
    </source>
</evidence>
<dbReference type="Pfam" id="PF00035">
    <property type="entry name" value="dsrm"/>
    <property type="match status" value="1"/>
</dbReference>
<dbReference type="GO" id="GO:0005524">
    <property type="term" value="F:ATP binding"/>
    <property type="evidence" value="ECO:0007669"/>
    <property type="project" value="UniProtKB-KW"/>
</dbReference>
<evidence type="ECO:0000256" key="14">
    <source>
        <dbReference type="ARBA" id="ARBA00035116"/>
    </source>
</evidence>
<dbReference type="SMART" id="SM00535">
    <property type="entry name" value="RIBOc"/>
    <property type="match status" value="2"/>
</dbReference>
<evidence type="ECO:0000256" key="10">
    <source>
        <dbReference type="ARBA" id="ARBA00022840"/>
    </source>
</evidence>
<dbReference type="InterPro" id="IPR003100">
    <property type="entry name" value="PAZ_dom"/>
</dbReference>
<evidence type="ECO:0000256" key="7">
    <source>
        <dbReference type="ARBA" id="ARBA00022759"/>
    </source>
</evidence>
<dbReference type="GO" id="GO:0046872">
    <property type="term" value="F:metal ion binding"/>
    <property type="evidence" value="ECO:0007669"/>
    <property type="project" value="UniProtKB-KW"/>
</dbReference>
<dbReference type="SUPFAM" id="SSF101690">
    <property type="entry name" value="PAZ domain"/>
    <property type="match status" value="1"/>
</dbReference>
<comment type="cofactor">
    <cofactor evidence="1">
        <name>Mn(2+)</name>
        <dbReference type="ChEBI" id="CHEBI:29035"/>
    </cofactor>
</comment>
<dbReference type="GO" id="GO:0030422">
    <property type="term" value="P:siRNA processing"/>
    <property type="evidence" value="ECO:0007669"/>
    <property type="project" value="TreeGrafter"/>
</dbReference>
<feature type="compositionally biased region" description="Basic and acidic residues" evidence="16">
    <location>
        <begin position="1499"/>
        <end position="1513"/>
    </location>
</feature>
<evidence type="ECO:0000256" key="6">
    <source>
        <dbReference type="ARBA" id="ARBA00022741"/>
    </source>
</evidence>
<dbReference type="InterPro" id="IPR027417">
    <property type="entry name" value="P-loop_NTPase"/>
</dbReference>
<evidence type="ECO:0000256" key="8">
    <source>
        <dbReference type="ARBA" id="ARBA00022801"/>
    </source>
</evidence>
<keyword evidence="11" id="KW-0460">Magnesium</keyword>
<evidence type="ECO:0000259" key="20">
    <source>
        <dbReference type="PROSITE" id="PS51194"/>
    </source>
</evidence>
<evidence type="ECO:0000259" key="19">
    <source>
        <dbReference type="PROSITE" id="PS50821"/>
    </source>
</evidence>
<dbReference type="PROSITE" id="PS00517">
    <property type="entry name" value="RNASE_3_1"/>
    <property type="match status" value="1"/>
</dbReference>
<evidence type="ECO:0000313" key="23">
    <source>
        <dbReference type="Proteomes" id="UP000824469"/>
    </source>
</evidence>
<dbReference type="GO" id="GO:0005737">
    <property type="term" value="C:cytoplasm"/>
    <property type="evidence" value="ECO:0007669"/>
    <property type="project" value="TreeGrafter"/>
</dbReference>
<dbReference type="InterPro" id="IPR038248">
    <property type="entry name" value="Dicer_dimer_sf"/>
</dbReference>
<protein>
    <recommendedName>
        <fullName evidence="24">Dicer-like 3</fullName>
    </recommendedName>
</protein>
<dbReference type="PROSITE" id="PS51327">
    <property type="entry name" value="DICER_DSRBF"/>
    <property type="match status" value="1"/>
</dbReference>
<dbReference type="Gene3D" id="3.40.50.300">
    <property type="entry name" value="P-loop containing nucleotide triphosphate hydrolases"/>
    <property type="match status" value="1"/>
</dbReference>
<dbReference type="GO" id="GO:0004386">
    <property type="term" value="F:helicase activity"/>
    <property type="evidence" value="ECO:0007669"/>
    <property type="project" value="UniProtKB-KW"/>
</dbReference>
<evidence type="ECO:0000256" key="2">
    <source>
        <dbReference type="ARBA" id="ARBA00001946"/>
    </source>
</evidence>
<evidence type="ECO:0000313" key="22">
    <source>
        <dbReference type="EMBL" id="KAH9304310.1"/>
    </source>
</evidence>
<keyword evidence="6" id="KW-0547">Nucleotide-binding</keyword>
<comment type="similarity">
    <text evidence="14">Belongs to the helicase family. Dicer subfamily.</text>
</comment>
<organism evidence="22 23">
    <name type="scientific">Taxus chinensis</name>
    <name type="common">Chinese yew</name>
    <name type="synonym">Taxus wallichiana var. chinensis</name>
    <dbReference type="NCBI Taxonomy" id="29808"/>
    <lineage>
        <taxon>Eukaryota</taxon>
        <taxon>Viridiplantae</taxon>
        <taxon>Streptophyta</taxon>
        <taxon>Embryophyta</taxon>
        <taxon>Tracheophyta</taxon>
        <taxon>Spermatophyta</taxon>
        <taxon>Pinopsida</taxon>
        <taxon>Pinidae</taxon>
        <taxon>Conifers II</taxon>
        <taxon>Cupressales</taxon>
        <taxon>Taxaceae</taxon>
        <taxon>Taxus</taxon>
    </lineage>
</organism>
<dbReference type="SMART" id="SM00949">
    <property type="entry name" value="PAZ"/>
    <property type="match status" value="1"/>
</dbReference>
<dbReference type="Pfam" id="PF00636">
    <property type="entry name" value="Ribonuclease_3"/>
    <property type="match status" value="2"/>
</dbReference>
<keyword evidence="9" id="KW-0347">Helicase</keyword>
<dbReference type="SUPFAM" id="SSF54768">
    <property type="entry name" value="dsRNA-binding domain-like"/>
    <property type="match status" value="2"/>
</dbReference>
<dbReference type="Pfam" id="PF14709">
    <property type="entry name" value="DND1_DSRM"/>
    <property type="match status" value="1"/>
</dbReference>
<feature type="domain" description="Helicase C-terminal" evidence="20">
    <location>
        <begin position="184"/>
        <end position="336"/>
    </location>
</feature>
<dbReference type="Proteomes" id="UP000824469">
    <property type="component" value="Unassembled WGS sequence"/>
</dbReference>
<gene>
    <name evidence="22" type="ORF">KI387_008714</name>
</gene>
<reference evidence="22 23" key="1">
    <citation type="journal article" date="2021" name="Nat. Plants">
        <title>The Taxus genome provides insights into paclitaxel biosynthesis.</title>
        <authorList>
            <person name="Xiong X."/>
            <person name="Gou J."/>
            <person name="Liao Q."/>
            <person name="Li Y."/>
            <person name="Zhou Q."/>
            <person name="Bi G."/>
            <person name="Li C."/>
            <person name="Du R."/>
            <person name="Wang X."/>
            <person name="Sun T."/>
            <person name="Guo L."/>
            <person name="Liang H."/>
            <person name="Lu P."/>
            <person name="Wu Y."/>
            <person name="Zhang Z."/>
            <person name="Ro D.K."/>
            <person name="Shang Y."/>
            <person name="Huang S."/>
            <person name="Yan J."/>
        </authorList>
    </citation>
    <scope>NUCLEOTIDE SEQUENCE [LARGE SCALE GENOMIC DNA]</scope>
    <source>
        <strain evidence="22">Ta-2019</strain>
    </source>
</reference>
<evidence type="ECO:0000259" key="17">
    <source>
        <dbReference type="PROSITE" id="PS50137"/>
    </source>
</evidence>
<evidence type="ECO:0000256" key="3">
    <source>
        <dbReference type="ARBA" id="ARBA00022722"/>
    </source>
</evidence>
<feature type="non-terminal residue" evidence="22">
    <location>
        <position position="1592"/>
    </location>
</feature>
<evidence type="ECO:0000256" key="12">
    <source>
        <dbReference type="ARBA" id="ARBA00022884"/>
    </source>
</evidence>
<feature type="region of interest" description="Disordered" evidence="16">
    <location>
        <begin position="1489"/>
        <end position="1513"/>
    </location>
</feature>
<feature type="domain" description="DRBM" evidence="17">
    <location>
        <begin position="1220"/>
        <end position="1286"/>
    </location>
</feature>
<dbReference type="SMART" id="SM00358">
    <property type="entry name" value="DSRM"/>
    <property type="match status" value="2"/>
</dbReference>
<dbReference type="Gene3D" id="2.170.260.10">
    <property type="entry name" value="paz domain"/>
    <property type="match status" value="1"/>
</dbReference>
<keyword evidence="5" id="KW-0677">Repeat</keyword>
<evidence type="ECO:0000256" key="15">
    <source>
        <dbReference type="PROSITE-ProRule" id="PRU00657"/>
    </source>
</evidence>
<evidence type="ECO:0000256" key="16">
    <source>
        <dbReference type="SAM" id="MobiDB-lite"/>
    </source>
</evidence>
<keyword evidence="8" id="KW-0378">Hydrolase</keyword>
<keyword evidence="13" id="KW-0464">Manganese</keyword>
<feature type="domain" description="RNase III" evidence="18">
    <location>
        <begin position="1045"/>
        <end position="1194"/>
    </location>
</feature>
<feature type="domain" description="PAZ" evidence="19">
    <location>
        <begin position="687"/>
        <end position="806"/>
    </location>
</feature>
<evidence type="ECO:0000259" key="21">
    <source>
        <dbReference type="PROSITE" id="PS51327"/>
    </source>
</evidence>
<evidence type="ECO:0000256" key="1">
    <source>
        <dbReference type="ARBA" id="ARBA00001936"/>
    </source>
</evidence>
<evidence type="ECO:0000256" key="13">
    <source>
        <dbReference type="ARBA" id="ARBA00023211"/>
    </source>
</evidence>
<dbReference type="PROSITE" id="PS50142">
    <property type="entry name" value="RNASE_3_2"/>
    <property type="match status" value="2"/>
</dbReference>
<dbReference type="Pfam" id="PF03368">
    <property type="entry name" value="Dicer_dimer"/>
    <property type="match status" value="1"/>
</dbReference>
<dbReference type="InterPro" id="IPR005034">
    <property type="entry name" value="Dicer_dimerisation"/>
</dbReference>
<dbReference type="PROSITE" id="PS50137">
    <property type="entry name" value="DS_RBD"/>
    <property type="match status" value="1"/>
</dbReference>
<dbReference type="Gene3D" id="1.10.1520.10">
    <property type="entry name" value="Ribonuclease III domain"/>
    <property type="match status" value="2"/>
</dbReference>
<feature type="non-terminal residue" evidence="22">
    <location>
        <position position="1"/>
    </location>
</feature>
<proteinExistence type="inferred from homology"/>
<dbReference type="InterPro" id="IPR000999">
    <property type="entry name" value="RNase_III_dom"/>
</dbReference>
<dbReference type="CDD" id="cd00593">
    <property type="entry name" value="RIBOc"/>
    <property type="match status" value="2"/>
</dbReference>
<dbReference type="GO" id="GO:0004525">
    <property type="term" value="F:ribonuclease III activity"/>
    <property type="evidence" value="ECO:0007669"/>
    <property type="project" value="InterPro"/>
</dbReference>
<dbReference type="InterPro" id="IPR036085">
    <property type="entry name" value="PAZ_dom_sf"/>
</dbReference>
<keyword evidence="3" id="KW-0540">Nuclease</keyword>
<dbReference type="Pfam" id="PF02170">
    <property type="entry name" value="PAZ"/>
    <property type="match status" value="1"/>
</dbReference>
<dbReference type="PANTHER" id="PTHR14950">
    <property type="entry name" value="DICER-RELATED"/>
    <property type="match status" value="1"/>
</dbReference>
<dbReference type="SMART" id="SM00490">
    <property type="entry name" value="HELICc"/>
    <property type="match status" value="1"/>
</dbReference>
<dbReference type="Pfam" id="PF00271">
    <property type="entry name" value="Helicase_C"/>
    <property type="match status" value="1"/>
</dbReference>
<dbReference type="Gene3D" id="3.30.160.20">
    <property type="match status" value="2"/>
</dbReference>
<dbReference type="PROSITE" id="PS50821">
    <property type="entry name" value="PAZ"/>
    <property type="match status" value="1"/>
</dbReference>
<dbReference type="SUPFAM" id="SSF69065">
    <property type="entry name" value="RNase III domain-like"/>
    <property type="match status" value="2"/>
</dbReference>
<feature type="domain" description="RNase III" evidence="18">
    <location>
        <begin position="851"/>
        <end position="1004"/>
    </location>
</feature>
<dbReference type="InterPro" id="IPR036389">
    <property type="entry name" value="RNase_III_sf"/>
</dbReference>
<evidence type="ECO:0000256" key="5">
    <source>
        <dbReference type="ARBA" id="ARBA00022737"/>
    </source>
</evidence>
<dbReference type="PANTHER" id="PTHR14950:SF46">
    <property type="entry name" value="ENDORIBONUCLEASE DICER HOMOLOG 3"/>
    <property type="match status" value="1"/>
</dbReference>
<dbReference type="SUPFAM" id="SSF52540">
    <property type="entry name" value="P-loop containing nucleoside triphosphate hydrolases"/>
    <property type="match status" value="1"/>
</dbReference>
<name>A0AA38CPU9_TAXCH</name>
<comment type="cofactor">
    <cofactor evidence="2">
        <name>Mg(2+)</name>
        <dbReference type="ChEBI" id="CHEBI:18420"/>
    </cofactor>
</comment>
<accession>A0AA38CPU9</accession>
<dbReference type="GO" id="GO:0005634">
    <property type="term" value="C:nucleus"/>
    <property type="evidence" value="ECO:0007669"/>
    <property type="project" value="TreeGrafter"/>
</dbReference>
<dbReference type="InterPro" id="IPR001650">
    <property type="entry name" value="Helicase_C-like"/>
</dbReference>
<dbReference type="EMBL" id="JAHRHJ020000008">
    <property type="protein sequence ID" value="KAH9304310.1"/>
    <property type="molecule type" value="Genomic_DNA"/>
</dbReference>
<dbReference type="OMA" id="GARQFSC"/>
<keyword evidence="7" id="KW-0255">Endonuclease</keyword>
<sequence>VSSSIDFEDQIAKLEDILHSEVYTLKDRAELDLFVPIPNQITKFYRQPHLQDNFLQSKLVSLREKSIQSEVILSEFKDEEKSMKKARKKIRNIHGNIEYCLENLGLYCAYKAVQLYLAKDSRHKFCDIDTTESEKVKKSRDIFLYDALVLLKQALPADVDILFKTPRGISVAVESGLLSPKVHLLVQLLLQHRNAEEMRCIIFVERVIVAAVISSLMNQFDCLSFVISDYLSSATSVWGKRKRQKALDLLSTGKVNVLVATDVVEEGIDVQSCSCVIRFDLPKTVRSFIQSRGRARQCGSHFVLLLERDNEKQQKLLYDIIRSEDSMREMAMDRNRTPHIREQLNVEMDAYFVSSTGATVNCDASISFIYKYCAKLPGDTYYSPRPEFIPRKVEGENNLYECILKLPPNAPLQEVISPPSGKLLHAKQLACVEACKRLHNDGALDEYLQPVTEVLPEEEEIMNSHNKITTDAGTTKRKELHFTTKADNLSGSWGEKENGVTLQVYKLIFISDRNDEKTYANFFFLIEAVLDDDVANAEIDLLLTAGRVVKTKFVQCGELELDPGQLRDAKAFQEILCNGVFGKLMCRHISSEGSIIQSENALKIIEMKNLWFDSDMYFLLPAESEKLGISQNVLNIDWKSIKSCASSARLFKLLSIIPEKDIDLRETLEQVLMDRTALLQNAVGKSETISLAIGTYEASELIDKAVVAVYNGNIYCIVEVIHDRTAESPFPQPEDPKADHYSSYYDYFEKRYGKKLKRLNQPLLRAKQTHRPHNLLIQKSKVRGLDLKVDEANYVEIPPELCLDLGIENSVIRSLYFLPSVMHRLSSLMLASQLRKVICENHPKCPIVSAKLIMEALTTPRCLECFSYERLELLGDSFLKYAISRYLFLKYERKHEGQLSARRSRAVSNATLHRLAMSRNLPGYIQDEPFDARRFVAPGMLCRRSVPCHCNLKNLEIYEKPSIEKEDKVVRIGKACDEGHRWMCSKTISDVAEALIGAYLVGGGPAAALEIMKWMDMEVEVEVELVDAAFHRAFVYPCVLTSTNLNGLEILLGYEFKNKALLVEAITHASQQDPEGGCCYQRLEFLGDSVLDFLITRDLYSTHPGLSPGILTDLRSAAVNNENFARVAVKKNIQKYLRHGSGALLNQITEFVKAIGKCEAGECRFISFGGGIGGPKVLGDLIESIAGAILVDTRFDLEHVWAIMKPILSPIVTPETLDLHPLRELQELCCQHGFPLKWKFIKQGKVTMATGEVELEESIIVGTGSKMNKKTAKMVAAQQMLLLLEERGLKHDHQWQVSTELAWKVAPETGSNLLEHEKIISVSENVEFSKVTDNFSEQIRVTCNEDNMIMVEQATTSSGYVDTGESDMIVSVDQCHMGKPDQEENSLGSGRRISIEEEDVHSFQYLETNVEKNDVLSGRKHTLEEDSRVNGKADPYRVEQERVLNSEPLTKRPKLLEISANSRKSEECIISEKNDAMICNTKDISNQNWSSDDGTSLSKADEVSDHHEAQNSSIIEKDMVSQNNARVKSALIQTIKLKGLPRMVLRELCRKNKWPEPAYRLIEEKGLSHIRSFVYCVHISHCIVEHLEAHGD</sequence>
<evidence type="ECO:0000256" key="11">
    <source>
        <dbReference type="ARBA" id="ARBA00022842"/>
    </source>
</evidence>
<keyword evidence="10" id="KW-0067">ATP-binding</keyword>
<evidence type="ECO:0000259" key="18">
    <source>
        <dbReference type="PROSITE" id="PS50142"/>
    </source>
</evidence>
<keyword evidence="23" id="KW-1185">Reference proteome</keyword>
<dbReference type="FunFam" id="1.10.1520.10:FF:000004">
    <property type="entry name" value="Endoribonuclease dicer-like 1"/>
    <property type="match status" value="1"/>
</dbReference>
<dbReference type="GO" id="GO:0003723">
    <property type="term" value="F:RNA binding"/>
    <property type="evidence" value="ECO:0007669"/>
    <property type="project" value="UniProtKB-UniRule"/>
</dbReference>
<evidence type="ECO:0000256" key="4">
    <source>
        <dbReference type="ARBA" id="ARBA00022723"/>
    </source>
</evidence>
<feature type="domain" description="Dicer dsRNA-binding fold" evidence="21">
    <location>
        <begin position="365"/>
        <end position="458"/>
    </location>
</feature>